<dbReference type="Gene3D" id="3.30.200.20">
    <property type="entry name" value="Phosphorylase Kinase, domain 1"/>
    <property type="match status" value="1"/>
</dbReference>
<keyword evidence="12" id="KW-1185">Reference proteome</keyword>
<keyword evidence="2" id="KW-0723">Serine/threonine-protein kinase</keyword>
<dbReference type="PROSITE" id="PS00108">
    <property type="entry name" value="PROTEIN_KINASE_ST"/>
    <property type="match status" value="1"/>
</dbReference>
<keyword evidence="6" id="KW-0067">ATP-binding</keyword>
<dbReference type="InterPro" id="IPR050660">
    <property type="entry name" value="NEK_Ser/Thr_kinase"/>
</dbReference>
<dbReference type="InterPro" id="IPR011009">
    <property type="entry name" value="Kinase-like_dom_sf"/>
</dbReference>
<evidence type="ECO:0000313" key="11">
    <source>
        <dbReference type="EMBL" id="EPS37293.1"/>
    </source>
</evidence>
<dbReference type="CDD" id="cd00180">
    <property type="entry name" value="PKc"/>
    <property type="match status" value="1"/>
</dbReference>
<evidence type="ECO:0000256" key="9">
    <source>
        <dbReference type="SAM" id="MobiDB-lite"/>
    </source>
</evidence>
<accession>S8BDL2</accession>
<evidence type="ECO:0000256" key="8">
    <source>
        <dbReference type="ARBA" id="ARBA00048679"/>
    </source>
</evidence>
<dbReference type="AlphaFoldDB" id="S8BDL2"/>
<name>S8BDL2_DACHA</name>
<sequence length="511" mass="58347">MSSTVSNTWQQLFEDKRAIFSDKLCELDEDVIDEDAFRTNFEFFSRQHGERYTIAKLAKLHLECINKFAGAIDEALPHEFGNKVTAFMFSGIYVTVRCVYKYAHYRLNPLIELLAKLNKNIPEVSPNISRFADEYTVQNPLQEIFRVYMDSLLYMIVYLQKAPTDSELLFNIDSHIENAGGIFVGAITRFQHTMKLAERTENASSYGFPTTGRNDDRHSYDTQARFVRRRTLGAGSFGYVDEVEEVSTNQVFARKRILLDPNSGTRRAEEDVRNEVEIMDKLCNQHIARVLMYIKEESTCSIIMKAADCDLRTYLRRCGESGYHPNDLHRIIPWFGCLLDALAYAHGLNITHRDIKPGNILLKDGQVYLADFGLAKDLTTQQMSAASTSMPCGALIYRAPEVRPNAPRGPPADVFSLGCVFSEMLTVYNGRSVDQYWGYRDDPDGDHAFRYNLPQVYDWLSHIKPGTSDPSGLLLFIIPKMLAENPRERQTAQRGEYLHGGNLFTDNPQQR</sequence>
<evidence type="ECO:0000256" key="1">
    <source>
        <dbReference type="ARBA" id="ARBA00012513"/>
    </source>
</evidence>
<keyword evidence="4" id="KW-0547">Nucleotide-binding</keyword>
<dbReference type="EMBL" id="AQGS01000677">
    <property type="protein sequence ID" value="EPS37293.1"/>
    <property type="molecule type" value="Genomic_DNA"/>
</dbReference>
<keyword evidence="3" id="KW-0808">Transferase</keyword>
<comment type="catalytic activity">
    <reaction evidence="8">
        <text>L-seryl-[protein] + ATP = O-phospho-L-seryl-[protein] + ADP + H(+)</text>
        <dbReference type="Rhea" id="RHEA:17989"/>
        <dbReference type="Rhea" id="RHEA-COMP:9863"/>
        <dbReference type="Rhea" id="RHEA-COMP:11604"/>
        <dbReference type="ChEBI" id="CHEBI:15378"/>
        <dbReference type="ChEBI" id="CHEBI:29999"/>
        <dbReference type="ChEBI" id="CHEBI:30616"/>
        <dbReference type="ChEBI" id="CHEBI:83421"/>
        <dbReference type="ChEBI" id="CHEBI:456216"/>
        <dbReference type="EC" id="2.7.11.1"/>
    </reaction>
</comment>
<feature type="region of interest" description="Disordered" evidence="9">
    <location>
        <begin position="488"/>
        <end position="511"/>
    </location>
</feature>
<dbReference type="EC" id="2.7.11.1" evidence="1"/>
<reference evidence="11 12" key="1">
    <citation type="journal article" date="2013" name="PLoS Genet.">
        <title>Genomic mechanisms accounting for the adaptation to parasitism in nematode-trapping fungi.</title>
        <authorList>
            <person name="Meerupati T."/>
            <person name="Andersson K.M."/>
            <person name="Friman E."/>
            <person name="Kumar D."/>
            <person name="Tunlid A."/>
            <person name="Ahren D."/>
        </authorList>
    </citation>
    <scope>NUCLEOTIDE SEQUENCE [LARGE SCALE GENOMIC DNA]</scope>
    <source>
        <strain evidence="11 12">CBS 200.50</strain>
    </source>
</reference>
<evidence type="ECO:0000256" key="3">
    <source>
        <dbReference type="ARBA" id="ARBA00022679"/>
    </source>
</evidence>
<keyword evidence="5" id="KW-0418">Kinase</keyword>
<dbReference type="Proteomes" id="UP000015100">
    <property type="component" value="Unassembled WGS sequence"/>
</dbReference>
<dbReference type="PANTHER" id="PTHR43671:SF98">
    <property type="entry name" value="SERINE_THREONINE-PROTEIN KINASE NEK11"/>
    <property type="match status" value="1"/>
</dbReference>
<dbReference type="eggNOG" id="KOG0032">
    <property type="taxonomic scope" value="Eukaryota"/>
</dbReference>
<dbReference type="InterPro" id="IPR008271">
    <property type="entry name" value="Ser/Thr_kinase_AS"/>
</dbReference>
<comment type="caution">
    <text evidence="11">The sequence shown here is derived from an EMBL/GenBank/DDBJ whole genome shotgun (WGS) entry which is preliminary data.</text>
</comment>
<dbReference type="Pfam" id="PF00069">
    <property type="entry name" value="Pkinase"/>
    <property type="match status" value="1"/>
</dbReference>
<dbReference type="PANTHER" id="PTHR43671">
    <property type="entry name" value="SERINE/THREONINE-PROTEIN KINASE NEK"/>
    <property type="match status" value="1"/>
</dbReference>
<dbReference type="SMART" id="SM00220">
    <property type="entry name" value="S_TKc"/>
    <property type="match status" value="1"/>
</dbReference>
<evidence type="ECO:0000259" key="10">
    <source>
        <dbReference type="PROSITE" id="PS50011"/>
    </source>
</evidence>
<reference evidence="12" key="2">
    <citation type="submission" date="2013-04" db="EMBL/GenBank/DDBJ databases">
        <title>Genomic mechanisms accounting for the adaptation to parasitism in nematode-trapping fungi.</title>
        <authorList>
            <person name="Ahren D.G."/>
        </authorList>
    </citation>
    <scope>NUCLEOTIDE SEQUENCE [LARGE SCALE GENOMIC DNA]</scope>
    <source>
        <strain evidence="12">CBS 200.50</strain>
    </source>
</reference>
<proteinExistence type="predicted"/>
<dbReference type="SUPFAM" id="SSF56112">
    <property type="entry name" value="Protein kinase-like (PK-like)"/>
    <property type="match status" value="1"/>
</dbReference>
<dbReference type="InterPro" id="IPR000719">
    <property type="entry name" value="Prot_kinase_dom"/>
</dbReference>
<dbReference type="STRING" id="1284197.S8BDL2"/>
<evidence type="ECO:0000256" key="7">
    <source>
        <dbReference type="ARBA" id="ARBA00047899"/>
    </source>
</evidence>
<evidence type="ECO:0000256" key="5">
    <source>
        <dbReference type="ARBA" id="ARBA00022777"/>
    </source>
</evidence>
<feature type="domain" description="Protein kinase" evidence="10">
    <location>
        <begin position="226"/>
        <end position="505"/>
    </location>
</feature>
<evidence type="ECO:0000256" key="6">
    <source>
        <dbReference type="ARBA" id="ARBA00022840"/>
    </source>
</evidence>
<gene>
    <name evidence="11" type="ORF">H072_9066</name>
</gene>
<dbReference type="GO" id="GO:0005524">
    <property type="term" value="F:ATP binding"/>
    <property type="evidence" value="ECO:0007669"/>
    <property type="project" value="UniProtKB-KW"/>
</dbReference>
<organism evidence="11 12">
    <name type="scientific">Dactylellina haptotyla (strain CBS 200.50)</name>
    <name type="common">Nematode-trapping fungus</name>
    <name type="synonym">Monacrosporium haptotylum</name>
    <dbReference type="NCBI Taxonomy" id="1284197"/>
    <lineage>
        <taxon>Eukaryota</taxon>
        <taxon>Fungi</taxon>
        <taxon>Dikarya</taxon>
        <taxon>Ascomycota</taxon>
        <taxon>Pezizomycotina</taxon>
        <taxon>Orbiliomycetes</taxon>
        <taxon>Orbiliales</taxon>
        <taxon>Orbiliaceae</taxon>
        <taxon>Dactylellina</taxon>
    </lineage>
</organism>
<dbReference type="PROSITE" id="PS50011">
    <property type="entry name" value="PROTEIN_KINASE_DOM"/>
    <property type="match status" value="1"/>
</dbReference>
<dbReference type="GO" id="GO:0005634">
    <property type="term" value="C:nucleus"/>
    <property type="evidence" value="ECO:0007669"/>
    <property type="project" value="TreeGrafter"/>
</dbReference>
<evidence type="ECO:0000313" key="12">
    <source>
        <dbReference type="Proteomes" id="UP000015100"/>
    </source>
</evidence>
<protein>
    <recommendedName>
        <fullName evidence="1">non-specific serine/threonine protein kinase</fullName>
        <ecNumber evidence="1">2.7.11.1</ecNumber>
    </recommendedName>
</protein>
<dbReference type="Gene3D" id="1.10.510.10">
    <property type="entry name" value="Transferase(Phosphotransferase) domain 1"/>
    <property type="match status" value="1"/>
</dbReference>
<comment type="catalytic activity">
    <reaction evidence="7">
        <text>L-threonyl-[protein] + ATP = O-phospho-L-threonyl-[protein] + ADP + H(+)</text>
        <dbReference type="Rhea" id="RHEA:46608"/>
        <dbReference type="Rhea" id="RHEA-COMP:11060"/>
        <dbReference type="Rhea" id="RHEA-COMP:11605"/>
        <dbReference type="ChEBI" id="CHEBI:15378"/>
        <dbReference type="ChEBI" id="CHEBI:30013"/>
        <dbReference type="ChEBI" id="CHEBI:30616"/>
        <dbReference type="ChEBI" id="CHEBI:61977"/>
        <dbReference type="ChEBI" id="CHEBI:456216"/>
        <dbReference type="EC" id="2.7.11.1"/>
    </reaction>
</comment>
<dbReference type="HOGENOM" id="CLU_530995_0_0_1"/>
<evidence type="ECO:0000256" key="2">
    <source>
        <dbReference type="ARBA" id="ARBA00022527"/>
    </source>
</evidence>
<evidence type="ECO:0000256" key="4">
    <source>
        <dbReference type="ARBA" id="ARBA00022741"/>
    </source>
</evidence>
<dbReference type="GO" id="GO:0004674">
    <property type="term" value="F:protein serine/threonine kinase activity"/>
    <property type="evidence" value="ECO:0007669"/>
    <property type="project" value="UniProtKB-KW"/>
</dbReference>
<dbReference type="OrthoDB" id="4062651at2759"/>